<feature type="region of interest" description="Disordered" evidence="2">
    <location>
        <begin position="174"/>
        <end position="240"/>
    </location>
</feature>
<keyword evidence="1" id="KW-0175">Coiled coil</keyword>
<sequence length="888" mass="101719">MDGLKTGGTDITAGEETTTKTIDVKRYGSAMKLRENIGDVRRPHASNVARSRETSPERMKLKKQIEELGVSLAAMHGHIEQEKQKKLETEKRKQEKIEKQQRAAAEREAQEWKLARKSAKLKEAEELKMQMWKEMRMEAALVASELREQISGGFCEQLTDDMLRALAASAIDRKGKKKAASPPPSNLSSASNSDTSDAEQMNRRTRKLTKTEKRKRSEEKAVGNSPRMAQQAKRTPRTIGVRPVRLAAKLQCTAHKMKEKNTPPHFTPRRGTPRTKIATTMGSAGRAQFICENIRALADLGADELKDICRKEGVEYEKKTIAAMNIAKKRAVVAYGSKEDEIRSSDNENEGIEQEEQNFDVHVEKLYRLTIMLLTLAGDINWLSKCIDSWVRMYAEVGIDFIEVTNVVYTLASPHCKAQYVGQTSRHVNVRWRKHTSRCDRRSKGTHLYRWWRDFGRESYVLLPVEICSDEKLLAFEQLYIQRWNPSLNTNGVRRRRKSRNTKRRGKRERERIRTGGVEAWKGRRVKPVGIMCEGLTDEKLDIFSTLVDLEKQGVRNFKLISTGGNCWLDGWKKIRKAFGSTTVTCEGGASTLAKCKQKLELGGCVTVRYLRRWHSRGKLHKQDLIKTLRDPGQLGELKHREIEELFRLYRAAKEFEKKSTRSYLRRIIRRVIKEVSGLPYPRIGDHVRFTLHDMEGVHPMLCNAKNIPRTSHPDRALLLRREIEDAFKNWPNLGAKEWEVTIEDASQCMIETTGQSEKYLDMGKVNELKSKLTGLVRTPLDRNPGETLVLCPALYHEAMLTTFVCNTGYKIMETNEAAIVERMSSDATAMGLKQFVKIDKKGTFGCAYVQPKHKDLDRYRPICPSYCEPTYVQLLGIARSELYPEWK</sequence>
<comment type="caution">
    <text evidence="4">The sequence shown here is derived from an EMBL/GenBank/DDBJ whole genome shotgun (WGS) entry which is preliminary data.</text>
</comment>
<organism evidence="4 5">
    <name type="scientific">Chara braunii</name>
    <name type="common">Braun's stonewort</name>
    <dbReference type="NCBI Taxonomy" id="69332"/>
    <lineage>
        <taxon>Eukaryota</taxon>
        <taxon>Viridiplantae</taxon>
        <taxon>Streptophyta</taxon>
        <taxon>Charophyceae</taxon>
        <taxon>Charales</taxon>
        <taxon>Characeae</taxon>
        <taxon>Chara</taxon>
    </lineage>
</organism>
<gene>
    <name evidence="4" type="ORF">CBR_g31883</name>
</gene>
<name>A0A388LFZ1_CHABU</name>
<evidence type="ECO:0000256" key="1">
    <source>
        <dbReference type="SAM" id="Coils"/>
    </source>
</evidence>
<dbReference type="OrthoDB" id="6782675at2759"/>
<evidence type="ECO:0000256" key="2">
    <source>
        <dbReference type="SAM" id="MobiDB-lite"/>
    </source>
</evidence>
<dbReference type="Proteomes" id="UP000265515">
    <property type="component" value="Unassembled WGS sequence"/>
</dbReference>
<dbReference type="Pfam" id="PF01541">
    <property type="entry name" value="GIY-YIG"/>
    <property type="match status" value="1"/>
</dbReference>
<reference evidence="4 5" key="1">
    <citation type="journal article" date="2018" name="Cell">
        <title>The Chara Genome: Secondary Complexity and Implications for Plant Terrestrialization.</title>
        <authorList>
            <person name="Nishiyama T."/>
            <person name="Sakayama H."/>
            <person name="Vries J.D."/>
            <person name="Buschmann H."/>
            <person name="Saint-Marcoux D."/>
            <person name="Ullrich K.K."/>
            <person name="Haas F.B."/>
            <person name="Vanderstraeten L."/>
            <person name="Becker D."/>
            <person name="Lang D."/>
            <person name="Vosolsobe S."/>
            <person name="Rombauts S."/>
            <person name="Wilhelmsson P.K.I."/>
            <person name="Janitza P."/>
            <person name="Kern R."/>
            <person name="Heyl A."/>
            <person name="Rumpler F."/>
            <person name="Villalobos L.I.A.C."/>
            <person name="Clay J.M."/>
            <person name="Skokan R."/>
            <person name="Toyoda A."/>
            <person name="Suzuki Y."/>
            <person name="Kagoshima H."/>
            <person name="Schijlen E."/>
            <person name="Tajeshwar N."/>
            <person name="Catarino B."/>
            <person name="Hetherington A.J."/>
            <person name="Saltykova A."/>
            <person name="Bonnot C."/>
            <person name="Breuninger H."/>
            <person name="Symeonidi A."/>
            <person name="Radhakrishnan G.V."/>
            <person name="Van Nieuwerburgh F."/>
            <person name="Deforce D."/>
            <person name="Chang C."/>
            <person name="Karol K.G."/>
            <person name="Hedrich R."/>
            <person name="Ulvskov P."/>
            <person name="Glockner G."/>
            <person name="Delwiche C.F."/>
            <person name="Petrasek J."/>
            <person name="Van de Peer Y."/>
            <person name="Friml J."/>
            <person name="Beilby M."/>
            <person name="Dolan L."/>
            <person name="Kohara Y."/>
            <person name="Sugano S."/>
            <person name="Fujiyama A."/>
            <person name="Delaux P.-M."/>
            <person name="Quint M."/>
            <person name="TheiBen G."/>
            <person name="Hagemann M."/>
            <person name="Harholt J."/>
            <person name="Dunand C."/>
            <person name="Zachgo S."/>
            <person name="Langdale J."/>
            <person name="Maumus F."/>
            <person name="Straeten D.V.D."/>
            <person name="Gould S.B."/>
            <person name="Rensing S.A."/>
        </authorList>
    </citation>
    <scope>NUCLEOTIDE SEQUENCE [LARGE SCALE GENOMIC DNA]</scope>
    <source>
        <strain evidence="4 5">S276</strain>
    </source>
</reference>
<evidence type="ECO:0000313" key="4">
    <source>
        <dbReference type="EMBL" id="GBG81211.1"/>
    </source>
</evidence>
<feature type="region of interest" description="Disordered" evidence="2">
    <location>
        <begin position="491"/>
        <end position="512"/>
    </location>
</feature>
<dbReference type="Gramene" id="GBG81211">
    <property type="protein sequence ID" value="GBG81211"/>
    <property type="gene ID" value="CBR_g31883"/>
</dbReference>
<keyword evidence="5" id="KW-1185">Reference proteome</keyword>
<evidence type="ECO:0000313" key="5">
    <source>
        <dbReference type="Proteomes" id="UP000265515"/>
    </source>
</evidence>
<feature type="coiled-coil region" evidence="1">
    <location>
        <begin position="79"/>
        <end position="127"/>
    </location>
</feature>
<evidence type="ECO:0000259" key="3">
    <source>
        <dbReference type="PROSITE" id="PS50164"/>
    </source>
</evidence>
<feature type="compositionally biased region" description="Basic and acidic residues" evidence="2">
    <location>
        <begin position="209"/>
        <end position="221"/>
    </location>
</feature>
<dbReference type="InterPro" id="IPR000305">
    <property type="entry name" value="GIY-YIG_endonuc"/>
</dbReference>
<dbReference type="AlphaFoldDB" id="A0A388LFZ1"/>
<accession>A0A388LFZ1</accession>
<proteinExistence type="predicted"/>
<dbReference type="PROSITE" id="PS50164">
    <property type="entry name" value="GIY_YIG"/>
    <property type="match status" value="1"/>
</dbReference>
<dbReference type="InterPro" id="IPR035901">
    <property type="entry name" value="GIY-YIG_endonuc_sf"/>
</dbReference>
<feature type="domain" description="GIY-YIG" evidence="3">
    <location>
        <begin position="404"/>
        <end position="490"/>
    </location>
</feature>
<dbReference type="Gene3D" id="3.40.1440.10">
    <property type="entry name" value="GIY-YIG endonuclease"/>
    <property type="match status" value="1"/>
</dbReference>
<protein>
    <recommendedName>
        <fullName evidence="3">GIY-YIG domain-containing protein</fullName>
    </recommendedName>
</protein>
<feature type="compositionally biased region" description="Basic residues" evidence="2">
    <location>
        <begin position="493"/>
        <end position="507"/>
    </location>
</feature>
<dbReference type="EMBL" id="BFEA01000367">
    <property type="protein sequence ID" value="GBG81211.1"/>
    <property type="molecule type" value="Genomic_DNA"/>
</dbReference>
<dbReference type="SUPFAM" id="SSF82771">
    <property type="entry name" value="GIY-YIG endonuclease"/>
    <property type="match status" value="1"/>
</dbReference>
<feature type="region of interest" description="Disordered" evidence="2">
    <location>
        <begin position="37"/>
        <end position="56"/>
    </location>
</feature>